<sequence length="735" mass="81869">MGAFLNPYTFIPAYPRPVGSLPKDLADGPPPPRDRLREDCWTGTIGVTLTVETPLLLLDTARATPPSTGEDGHWVYPVRLRGGKPHLPSTSVKGMLRAAYEAITNSRFGVFEPHDRPYGFRRSAGFALDLVPVDVSRKRVIRRYRTAVLKMYDEDGRNIFLEKHGWTPRHNEFVAALITRSKPAKVIAIQKIDSPDSLVAGEEHIVVRGSMCINGPTIEGKTSERLFYVEPRTAPEELRLAKPWYEIESDWNLLIDDYRAAHDKAELFERTGPDGRPAGPGERIGKGPGQMAWSPHLYDERRMDLANGMLCYALLNKRNEVERLFPVLVPRDLYPVTPASLLGANLEPAPSYDRLSPADRVFGWVAPQGSGVRPAAYKGRVRIGPVTCPGGGDAVRRFDGDGLPIAILGQPKPQQGRFYAAASADRPEQPIPDGTAKEKLYRKGHGLRGRKAYWHHAGLDSVGHWRIPRTGEDPAQLMVGGRYREHLRSRAVIDPDKDPKLIKENRRFATGLDEQRDTQNRSIGGWVNPGTTFHFTIEVRDLDDHELGALAWLLSLPEGHFHRLGLGRPLGFGSVRLDVDPERTELHSGRQYAAYYSTLSADLPRQDGAEALAAARAVFERRVEGIPHVARVRDSVLAVAAGKPESPVHYPRTRPPELNPAVAVPPPDPRGRNFEWFTENERIDGGKVKGGRGRSLPTVTEGVPLQTYVKEDKEEKDRQPNRGRGRKGGKPKWSR</sequence>
<dbReference type="NCBIfam" id="TIGR03986">
    <property type="entry name" value="TIGR03986 family CRISPR-associated RAMP protein"/>
    <property type="match status" value="1"/>
</dbReference>
<feature type="compositionally biased region" description="Basic and acidic residues" evidence="1">
    <location>
        <begin position="709"/>
        <end position="720"/>
    </location>
</feature>
<dbReference type="Proteomes" id="UP000198923">
    <property type="component" value="Unassembled WGS sequence"/>
</dbReference>
<protein>
    <submittedName>
        <fullName evidence="2">CRISPR-associated protein</fullName>
    </submittedName>
</protein>
<feature type="region of interest" description="Disordered" evidence="1">
    <location>
        <begin position="645"/>
        <end position="669"/>
    </location>
</feature>
<name>A0A1G7VRD7_9ACTN</name>
<feature type="region of interest" description="Disordered" evidence="1">
    <location>
        <begin position="269"/>
        <end position="290"/>
    </location>
</feature>
<gene>
    <name evidence="2" type="ORF">SAMN05421505_1065</name>
</gene>
<reference evidence="2 3" key="1">
    <citation type="submission" date="2016-10" db="EMBL/GenBank/DDBJ databases">
        <authorList>
            <person name="de Groot N.N."/>
        </authorList>
    </citation>
    <scope>NUCLEOTIDE SEQUENCE [LARGE SCALE GENOMIC DNA]</scope>
    <source>
        <strain evidence="2 3">CPCC 201354</strain>
    </source>
</reference>
<dbReference type="STRING" id="504805.SAMN05421505_1065"/>
<organism evidence="2 3">
    <name type="scientific">Sinosporangium album</name>
    <dbReference type="NCBI Taxonomy" id="504805"/>
    <lineage>
        <taxon>Bacteria</taxon>
        <taxon>Bacillati</taxon>
        <taxon>Actinomycetota</taxon>
        <taxon>Actinomycetes</taxon>
        <taxon>Streptosporangiales</taxon>
        <taxon>Streptosporangiaceae</taxon>
        <taxon>Sinosporangium</taxon>
    </lineage>
</organism>
<evidence type="ECO:0000256" key="1">
    <source>
        <dbReference type="SAM" id="MobiDB-lite"/>
    </source>
</evidence>
<dbReference type="OrthoDB" id="5362408at2"/>
<dbReference type="InterPro" id="IPR023825">
    <property type="entry name" value="CRISPR-assoc_RAMP_BGP1436"/>
</dbReference>
<accession>A0A1G7VRD7</accession>
<evidence type="ECO:0000313" key="2">
    <source>
        <dbReference type="EMBL" id="SDG62313.1"/>
    </source>
</evidence>
<feature type="compositionally biased region" description="Basic residues" evidence="1">
    <location>
        <begin position="721"/>
        <end position="735"/>
    </location>
</feature>
<feature type="region of interest" description="Disordered" evidence="1">
    <location>
        <begin position="682"/>
        <end position="735"/>
    </location>
</feature>
<dbReference type="EMBL" id="FNCN01000006">
    <property type="protein sequence ID" value="SDG62313.1"/>
    <property type="molecule type" value="Genomic_DNA"/>
</dbReference>
<dbReference type="AlphaFoldDB" id="A0A1G7VRD7"/>
<dbReference type="RefSeq" id="WP_093169710.1">
    <property type="nucleotide sequence ID" value="NZ_FNCN01000006.1"/>
</dbReference>
<proteinExistence type="predicted"/>
<keyword evidence="3" id="KW-1185">Reference proteome</keyword>
<evidence type="ECO:0000313" key="3">
    <source>
        <dbReference type="Proteomes" id="UP000198923"/>
    </source>
</evidence>